<dbReference type="AlphaFoldDB" id="A0A9D2B368"/>
<dbReference type="Proteomes" id="UP000886817">
    <property type="component" value="Unassembled WGS sequence"/>
</dbReference>
<dbReference type="Pfam" id="PF12784">
    <property type="entry name" value="PDDEXK_2"/>
    <property type="match status" value="1"/>
</dbReference>
<name>A0A9D2B368_9FIRM</name>
<gene>
    <name evidence="1" type="ORF">IAA45_07205</name>
</gene>
<organism evidence="1 2">
    <name type="scientific">Candidatus Blautia gallistercoris</name>
    <dbReference type="NCBI Taxonomy" id="2838490"/>
    <lineage>
        <taxon>Bacteria</taxon>
        <taxon>Bacillati</taxon>
        <taxon>Bacillota</taxon>
        <taxon>Clostridia</taxon>
        <taxon>Lachnospirales</taxon>
        <taxon>Lachnospiraceae</taxon>
        <taxon>Blautia</taxon>
    </lineage>
</organism>
<reference evidence="1" key="2">
    <citation type="submission" date="2021-04" db="EMBL/GenBank/DDBJ databases">
        <authorList>
            <person name="Gilroy R."/>
        </authorList>
    </citation>
    <scope>NUCLEOTIDE SEQUENCE</scope>
    <source>
        <strain evidence="1">ChiSjej1B19-8411</strain>
    </source>
</reference>
<sequence length="244" mass="28317">MSDALMRNVLKEPACTEYMLQVILEKEIKITDVVIQEDHKNLRGRSAILDCVAKDEDGRRYNLEVQQERSGAAPRRARYHSGILDANTLNHGEDYDQLPETFIIFITREDVMKAGLPVYHIERTIEETKEAFGDQAHILYVNARIQEDTRLGRLMHDLQCKEADQMYSKILAEQVRKLKETPEGVSEMCEIMDRIYQEGREEAQIEIAWELRAEGFPTERIAKILKTNVKTIEQWLAGERLIAR</sequence>
<evidence type="ECO:0000313" key="2">
    <source>
        <dbReference type="Proteomes" id="UP000886817"/>
    </source>
</evidence>
<dbReference type="EMBL" id="DXEX01000157">
    <property type="protein sequence ID" value="HIX59483.1"/>
    <property type="molecule type" value="Genomic_DNA"/>
</dbReference>
<protein>
    <submittedName>
        <fullName evidence="1">PD-(D/E)XK nuclease family transposase</fullName>
    </submittedName>
</protein>
<reference evidence="1" key="1">
    <citation type="journal article" date="2021" name="PeerJ">
        <title>Extensive microbial diversity within the chicken gut microbiome revealed by metagenomics and culture.</title>
        <authorList>
            <person name="Gilroy R."/>
            <person name="Ravi A."/>
            <person name="Getino M."/>
            <person name="Pursley I."/>
            <person name="Horton D.L."/>
            <person name="Alikhan N.F."/>
            <person name="Baker D."/>
            <person name="Gharbi K."/>
            <person name="Hall N."/>
            <person name="Watson M."/>
            <person name="Adriaenssens E.M."/>
            <person name="Foster-Nyarko E."/>
            <person name="Jarju S."/>
            <person name="Secka A."/>
            <person name="Antonio M."/>
            <person name="Oren A."/>
            <person name="Chaudhuri R.R."/>
            <person name="La Ragione R."/>
            <person name="Hildebrand F."/>
            <person name="Pallen M.J."/>
        </authorList>
    </citation>
    <scope>NUCLEOTIDE SEQUENCE</scope>
    <source>
        <strain evidence="1">ChiSjej1B19-8411</strain>
    </source>
</reference>
<proteinExistence type="predicted"/>
<evidence type="ECO:0000313" key="1">
    <source>
        <dbReference type="EMBL" id="HIX59483.1"/>
    </source>
</evidence>
<comment type="caution">
    <text evidence="1">The sequence shown here is derived from an EMBL/GenBank/DDBJ whole genome shotgun (WGS) entry which is preliminary data.</text>
</comment>
<accession>A0A9D2B368</accession>